<dbReference type="Proteomes" id="UP000229055">
    <property type="component" value="Chromosome"/>
</dbReference>
<sequence length="115" mass="13478">MRVIFFHHEIGDFSFQFWRKFLTKHFLIPSLYCPNLSGQNNWPVSQQLAIRYGVAFSAIALQFFNTETAGSKVDYFHYTFITMGMITILSGWFFLFLKPQDGENLIKRSVVKKLP</sequence>
<keyword evidence="1" id="KW-1133">Transmembrane helix</keyword>
<keyword evidence="1" id="KW-0472">Membrane</keyword>
<name>A0A2D3TDQ8_9ENTR</name>
<protein>
    <submittedName>
        <fullName evidence="2">Uncharacterized protein</fullName>
    </submittedName>
</protein>
<evidence type="ECO:0000313" key="2">
    <source>
        <dbReference type="EMBL" id="ATW33824.1"/>
    </source>
</evidence>
<reference evidence="3" key="1">
    <citation type="submission" date="2016-10" db="EMBL/GenBank/DDBJ databases">
        <authorList>
            <person name="Chevignon G."/>
        </authorList>
    </citation>
    <scope>NUCLEOTIDE SEQUENCE [LARGE SCALE GENOMIC DNA]</scope>
    <source>
        <strain evidence="3">ZA17</strain>
    </source>
</reference>
<evidence type="ECO:0000256" key="1">
    <source>
        <dbReference type="SAM" id="Phobius"/>
    </source>
</evidence>
<accession>A0A2D3TDQ8</accession>
<proteinExistence type="predicted"/>
<feature type="transmembrane region" description="Helical" evidence="1">
    <location>
        <begin position="48"/>
        <end position="64"/>
    </location>
</feature>
<dbReference type="AlphaFoldDB" id="A0A2D3TDQ8"/>
<feature type="transmembrane region" description="Helical" evidence="1">
    <location>
        <begin position="76"/>
        <end position="97"/>
    </location>
</feature>
<organism evidence="2 3">
    <name type="scientific">Candidatus Williamhamiltonella defendens</name>
    <dbReference type="NCBI Taxonomy" id="138072"/>
    <lineage>
        <taxon>Bacteria</taxon>
        <taxon>Pseudomonadati</taxon>
        <taxon>Pseudomonadota</taxon>
        <taxon>Gammaproteobacteria</taxon>
        <taxon>Enterobacterales</taxon>
        <taxon>Enterobacteriaceae</taxon>
        <taxon>aphid secondary symbionts</taxon>
        <taxon>Candidatus Williamhamiltonella</taxon>
    </lineage>
</organism>
<dbReference type="EMBL" id="CP017613">
    <property type="protein sequence ID" value="ATW33824.1"/>
    <property type="molecule type" value="Genomic_DNA"/>
</dbReference>
<reference evidence="3" key="2">
    <citation type="submission" date="2017-11" db="EMBL/GenBank/DDBJ databases">
        <title>PacBio sequencing of new strain of the secondary endosymbiont Candidatus Hamiltonella defensa.</title>
        <authorList>
            <person name="Strand M.R."/>
            <person name="Oliver K."/>
        </authorList>
    </citation>
    <scope>NUCLEOTIDE SEQUENCE [LARGE SCALE GENOMIC DNA]</scope>
    <source>
        <strain evidence="3">ZA17</strain>
    </source>
</reference>
<gene>
    <name evidence="2" type="ORF">BJP43_05580</name>
</gene>
<evidence type="ECO:0000313" key="3">
    <source>
        <dbReference type="Proteomes" id="UP000229055"/>
    </source>
</evidence>
<keyword evidence="1" id="KW-0812">Transmembrane</keyword>